<evidence type="ECO:0000256" key="1">
    <source>
        <dbReference type="SAM" id="MobiDB-lite"/>
    </source>
</evidence>
<proteinExistence type="predicted"/>
<accession>A0A0L6V1E1</accession>
<gene>
    <name evidence="2" type="ORF">VP01_2913g3</name>
</gene>
<organism evidence="2 3">
    <name type="scientific">Puccinia sorghi</name>
    <dbReference type="NCBI Taxonomy" id="27349"/>
    <lineage>
        <taxon>Eukaryota</taxon>
        <taxon>Fungi</taxon>
        <taxon>Dikarya</taxon>
        <taxon>Basidiomycota</taxon>
        <taxon>Pucciniomycotina</taxon>
        <taxon>Pucciniomycetes</taxon>
        <taxon>Pucciniales</taxon>
        <taxon>Pucciniaceae</taxon>
        <taxon>Puccinia</taxon>
    </lineage>
</organism>
<evidence type="ECO:0000313" key="3">
    <source>
        <dbReference type="Proteomes" id="UP000037035"/>
    </source>
</evidence>
<feature type="region of interest" description="Disordered" evidence="1">
    <location>
        <begin position="114"/>
        <end position="147"/>
    </location>
</feature>
<feature type="compositionally biased region" description="Low complexity" evidence="1">
    <location>
        <begin position="114"/>
        <end position="135"/>
    </location>
</feature>
<evidence type="ECO:0000313" key="2">
    <source>
        <dbReference type="EMBL" id="KNZ54559.1"/>
    </source>
</evidence>
<sequence>MHMQFQNLHANSIANPATNCHYCTTTHLELQIILMSKSSRNPNHLKLQSRNPNHLKLQIISKHSKVQQKNGLQALPMQSMPNLFYNLNKWQNNTWKSSPLTTLSNLEEALPSSSQISKQSLASNHSSSNPHNTSNSERESVDAKSEVESIRKSPTLLPFFVVSAKKTAELLVIVLFLSSRHFASQTITKFLRLYPQLEKHIFCPKCSTLYKPEDAPTTCLDCKSAKAQIYGEEIFKHLKNMPHSEYQAVSYSCNYKPPPTCHFTPHLMYHTQEFSSWLKWFLNAPGVESAIDSWKEKLLNMGQEKVVQEQNMTYFFIESMGVMALTCLDLPVQTRNKHRNIFIAGIIPAPHKPDMTTISHILSPLIDELLLLHHGIYIKTPQFPNGRKVSAHLGVLIGMLSRLTRFLDLPLTQQDFSALGLSAKRRISLICNLVSGKIDLHNRENYLSSTAHNGPNSTNCLTGIQSRMVSWVFEPVPSKQETHNHLLDDQSTFSILTITDDWEDEDNKSFESSTDFQNTALLHIQKAIPEIIVPRGLTQNPANLGDPKHGKLRASEWHSLFATYLPLSLINYFEDTTASDQASTHQNQILNLTSLEDCEHFAQAYLLYNKSEKVVFQSSKIVPNHHYALHIPEQMMWWGPLSSVEEFVGEQINGTLQRMKTNGIIGQVEVTVIKEFCQLSVRQNKKIGSSWPKLTPQSTRFFCENSSLRIRVWPTISRQAIRLVLVCLVFLFMKKSNSKPRLVFTSANRHKTSWLNTKRKGEKGMGDSHLYTDSPSEDGLVILAGFKQTLNDLQLKIVAEHGSYEILDPSEFSAVCSYWRLPAWSLKHCRPLIVLRPIPHDSNLLHPSCA</sequence>
<dbReference type="Proteomes" id="UP000037035">
    <property type="component" value="Unassembled WGS sequence"/>
</dbReference>
<keyword evidence="3" id="KW-1185">Reference proteome</keyword>
<comment type="caution">
    <text evidence="2">The sequence shown here is derived from an EMBL/GenBank/DDBJ whole genome shotgun (WGS) entry which is preliminary data.</text>
</comment>
<name>A0A0L6V1E1_9BASI</name>
<protein>
    <submittedName>
        <fullName evidence="2">Uncharacterized protein</fullName>
    </submittedName>
</protein>
<dbReference type="STRING" id="27349.A0A0L6V1E1"/>
<dbReference type="EMBL" id="LAVV01007850">
    <property type="protein sequence ID" value="KNZ54559.1"/>
    <property type="molecule type" value="Genomic_DNA"/>
</dbReference>
<dbReference type="OrthoDB" id="3239894at2759"/>
<dbReference type="VEuPathDB" id="FungiDB:VP01_2913g3"/>
<dbReference type="AlphaFoldDB" id="A0A0L6V1E1"/>
<reference evidence="2 3" key="1">
    <citation type="submission" date="2015-08" db="EMBL/GenBank/DDBJ databases">
        <title>Next Generation Sequencing and Analysis of the Genome of Puccinia sorghi L Schw, the Causal Agent of Maize Common Rust.</title>
        <authorList>
            <person name="Rochi L."/>
            <person name="Burguener G."/>
            <person name="Darino M."/>
            <person name="Turjanski A."/>
            <person name="Kreff E."/>
            <person name="Dieguez M.J."/>
            <person name="Sacco F."/>
        </authorList>
    </citation>
    <scope>NUCLEOTIDE SEQUENCE [LARGE SCALE GENOMIC DNA]</scope>
    <source>
        <strain evidence="2 3">RO10H11247</strain>
    </source>
</reference>
<feature type="compositionally biased region" description="Basic and acidic residues" evidence="1">
    <location>
        <begin position="136"/>
        <end position="147"/>
    </location>
</feature>